<dbReference type="GO" id="GO:0004386">
    <property type="term" value="F:helicase activity"/>
    <property type="evidence" value="ECO:0007669"/>
    <property type="project" value="UniProtKB-KW"/>
</dbReference>
<evidence type="ECO:0000313" key="12">
    <source>
        <dbReference type="Proteomes" id="UP000189857"/>
    </source>
</evidence>
<sequence>MGAVINYLVGASGTGKTTDLMKRVAEAAVLNPDKKYLMIVPEQAASTVERDMVKIMSLCHGRKGFMNIDIVGISRLAYKIFNEMRAKVGGLLADADKSMIIRFIAGRLKLRVYKNSIDKDGFISEAKSLLSELFQYNITISDIDEVINEMEATGEKPVLLEKLKDIRDIFAGFEEKVSDYEESLPAERLVSYLLRKLSSLECNILDNAVVTFDGFTGYTPAQYDLIEEIMKRAESLSFVITMDSEIVKSKRVVKDYEIFNLSYVTYKNLMEKAKENGLSEGEVLLYENDQRHQKGTMLDDLVSGIFRFPSPEHKECDESVKVLECRNSDDEIAVIAEEIKRLIREEGMRYSDIAVFSPSLDDSSKSFEKIFRKYDIPYFLDNTRKMRQNPFSEAIILLLMAEDKNYDYESIFAFLKTGVISGLTGEEIALIENFVLEKNIKGYRKWSRCFSKILNNEDRYAEQEEVRKKIMKVIGDFHEGIKSKTGKVKDLINAIRTFMINEEYEESILLMADRIEENDIPLARTYRALYKNICAFFDEMENVLGEEEITLREFASILKSGMNEIRIGTIPAVIDSVVIGDTERTRVSDIKVLFLTDMNEGVVPHPPHAAKILSDQDKEYVENIFQKKGIRKQFAPSDKGKLYIEQFYMYLAIAKPMERLYVTYCKAGNDGEELTSAYIIPRIKAILSGLSVENRKPSVFKGTEKTDIYFFAEAFRKFLYDGDEDISLDDAVLYSLFEDKKRYIDQAKAYEIDDKKLTEAAVEAAKKALLVQSVSKLEQYAGCEYKYFLRYMLSLEERRSGNIDQLNFGNVLHDALRDVFDEMEGETISATYDNWQKIKRDEEIKMMKDAITTEFRRMSDDFISPEGEVIAEGYNRYIIENIYQLGERTITSVSEQIRGGDMVPVFYEEQFTDRDGFDRAKVGAKEEIKLVGRIDRADIYEEGDNVYLRILDYKTGNNTFDYSELYNGRQLQLVIYLGVMTEKVREVYKKKGRNVNVYPVGMYYYPVHDPYIKKPDNEDDPRVIEEKISKELRLRGISADDPFMKEIQEKGISEPERWKDGDAKILPFDFYTKPYKDKKAGDIKGFHINLSVDEFRCIENFAKVKAGELTDKMMSGDIEKNPYNKGASSECDYCSFKSVCRFDVINRDNKINRVSKDIDEQKFSEMINRGGAAAKNDSVE</sequence>
<keyword evidence="3" id="KW-0227">DNA damage</keyword>
<dbReference type="Pfam" id="PF12705">
    <property type="entry name" value="PDDEXK_1"/>
    <property type="match status" value="1"/>
</dbReference>
<dbReference type="RefSeq" id="WP_078786598.1">
    <property type="nucleotide sequence ID" value="NZ_FMTO01000005.1"/>
</dbReference>
<dbReference type="GO" id="GO:0006281">
    <property type="term" value="P:DNA repair"/>
    <property type="evidence" value="ECO:0007669"/>
    <property type="project" value="UniProtKB-KW"/>
</dbReference>
<dbReference type="SUPFAM" id="SSF52540">
    <property type="entry name" value="P-loop containing nucleoside triphosphate hydrolases"/>
    <property type="match status" value="1"/>
</dbReference>
<dbReference type="InterPro" id="IPR014017">
    <property type="entry name" value="DNA_helicase_UvrD-like_C"/>
</dbReference>
<dbReference type="PANTHER" id="PTHR30591">
    <property type="entry name" value="RECBCD ENZYME SUBUNIT RECC"/>
    <property type="match status" value="1"/>
</dbReference>
<dbReference type="Gene3D" id="3.40.50.300">
    <property type="entry name" value="P-loop containing nucleotide triphosphate hydrolases"/>
    <property type="match status" value="3"/>
</dbReference>
<keyword evidence="6" id="KW-0269">Exonuclease</keyword>
<evidence type="ECO:0000256" key="3">
    <source>
        <dbReference type="ARBA" id="ARBA00022763"/>
    </source>
</evidence>
<feature type="domain" description="UvrD-like helicase C-terminal" evidence="10">
    <location>
        <begin position="275"/>
        <end position="575"/>
    </location>
</feature>
<dbReference type="GO" id="GO:0005524">
    <property type="term" value="F:ATP binding"/>
    <property type="evidence" value="ECO:0007669"/>
    <property type="project" value="UniProtKB-KW"/>
</dbReference>
<name>A0A1T4LCL4_9FIRM</name>
<proteinExistence type="predicted"/>
<keyword evidence="8" id="KW-0238">DNA-binding</keyword>
<gene>
    <name evidence="11" type="ORF">SAMN02745110_00792</name>
</gene>
<dbReference type="Pfam" id="PF21445">
    <property type="entry name" value="ADDB_N"/>
    <property type="match status" value="1"/>
</dbReference>
<keyword evidence="12" id="KW-1185">Reference proteome</keyword>
<evidence type="ECO:0000259" key="10">
    <source>
        <dbReference type="PROSITE" id="PS51217"/>
    </source>
</evidence>
<dbReference type="Proteomes" id="UP000189857">
    <property type="component" value="Unassembled WGS sequence"/>
</dbReference>
<keyword evidence="1" id="KW-0540">Nuclease</keyword>
<dbReference type="AlphaFoldDB" id="A0A1T4LCL4"/>
<dbReference type="InterPro" id="IPR011604">
    <property type="entry name" value="PDDEXK-like_dom_sf"/>
</dbReference>
<evidence type="ECO:0000256" key="5">
    <source>
        <dbReference type="ARBA" id="ARBA00022806"/>
    </source>
</evidence>
<evidence type="ECO:0000256" key="6">
    <source>
        <dbReference type="ARBA" id="ARBA00022839"/>
    </source>
</evidence>
<organism evidence="11 12">
    <name type="scientific">Eubacterium ruminantium</name>
    <dbReference type="NCBI Taxonomy" id="42322"/>
    <lineage>
        <taxon>Bacteria</taxon>
        <taxon>Bacillati</taxon>
        <taxon>Bacillota</taxon>
        <taxon>Clostridia</taxon>
        <taxon>Eubacteriales</taxon>
        <taxon>Eubacteriaceae</taxon>
        <taxon>Eubacterium</taxon>
    </lineage>
</organism>
<evidence type="ECO:0000256" key="4">
    <source>
        <dbReference type="ARBA" id="ARBA00022801"/>
    </source>
</evidence>
<evidence type="ECO:0000256" key="9">
    <source>
        <dbReference type="ARBA" id="ARBA00023204"/>
    </source>
</evidence>
<dbReference type="PROSITE" id="PS51217">
    <property type="entry name" value="UVRD_HELICASE_CTER"/>
    <property type="match status" value="1"/>
</dbReference>
<evidence type="ECO:0000256" key="2">
    <source>
        <dbReference type="ARBA" id="ARBA00022741"/>
    </source>
</evidence>
<keyword evidence="7" id="KW-0067">ATP-binding</keyword>
<dbReference type="InterPro" id="IPR038726">
    <property type="entry name" value="PDDEXK_AddAB-type"/>
</dbReference>
<dbReference type="PANTHER" id="PTHR30591:SF1">
    <property type="entry name" value="RECBCD ENZYME SUBUNIT RECC"/>
    <property type="match status" value="1"/>
</dbReference>
<keyword evidence="9" id="KW-0234">DNA repair</keyword>
<dbReference type="GO" id="GO:0006310">
    <property type="term" value="P:DNA recombination"/>
    <property type="evidence" value="ECO:0007669"/>
    <property type="project" value="TreeGrafter"/>
</dbReference>
<reference evidence="11 12" key="1">
    <citation type="submission" date="2017-02" db="EMBL/GenBank/DDBJ databases">
        <authorList>
            <person name="Peterson S.W."/>
        </authorList>
    </citation>
    <scope>NUCLEOTIDE SEQUENCE [LARGE SCALE GENOMIC DNA]</scope>
    <source>
        <strain evidence="11 12">ATCC 17233</strain>
    </source>
</reference>
<dbReference type="InterPro" id="IPR049035">
    <property type="entry name" value="ADDB_N"/>
</dbReference>
<keyword evidence="2" id="KW-0547">Nucleotide-binding</keyword>
<dbReference type="GO" id="GO:0003677">
    <property type="term" value="F:DNA binding"/>
    <property type="evidence" value="ECO:0007669"/>
    <property type="project" value="UniProtKB-KW"/>
</dbReference>
<accession>A0A1T4LCL4</accession>
<keyword evidence="4" id="KW-0378">Hydrolase</keyword>
<dbReference type="GO" id="GO:0004527">
    <property type="term" value="F:exonuclease activity"/>
    <property type="evidence" value="ECO:0007669"/>
    <property type="project" value="UniProtKB-KW"/>
</dbReference>
<evidence type="ECO:0000256" key="8">
    <source>
        <dbReference type="ARBA" id="ARBA00023125"/>
    </source>
</evidence>
<evidence type="ECO:0000256" key="7">
    <source>
        <dbReference type="ARBA" id="ARBA00022840"/>
    </source>
</evidence>
<evidence type="ECO:0000256" key="1">
    <source>
        <dbReference type="ARBA" id="ARBA00022722"/>
    </source>
</evidence>
<dbReference type="InterPro" id="IPR027417">
    <property type="entry name" value="P-loop_NTPase"/>
</dbReference>
<dbReference type="Gene3D" id="3.90.320.10">
    <property type="match status" value="1"/>
</dbReference>
<dbReference type="OrthoDB" id="9758506at2"/>
<dbReference type="EMBL" id="FUXA01000005">
    <property type="protein sequence ID" value="SJZ52383.1"/>
    <property type="molecule type" value="Genomic_DNA"/>
</dbReference>
<keyword evidence="5 11" id="KW-0347">Helicase</keyword>
<evidence type="ECO:0000313" key="11">
    <source>
        <dbReference type="EMBL" id="SJZ52383.1"/>
    </source>
</evidence>
<protein>
    <submittedName>
        <fullName evidence="11">DNA helicase/exodeoxyribonuclease V, subunit B</fullName>
    </submittedName>
</protein>